<dbReference type="InterPro" id="IPR039539">
    <property type="entry name" value="Ras_GTPase_bind_prot"/>
</dbReference>
<evidence type="ECO:0000313" key="6">
    <source>
        <dbReference type="EMBL" id="KAK9810944.1"/>
    </source>
</evidence>
<dbReference type="InterPro" id="IPR032710">
    <property type="entry name" value="NTF2-like_dom_sf"/>
</dbReference>
<evidence type="ECO:0000313" key="7">
    <source>
        <dbReference type="Proteomes" id="UP001465755"/>
    </source>
</evidence>
<evidence type="ECO:0000256" key="3">
    <source>
        <dbReference type="SAM" id="MobiDB-lite"/>
    </source>
</evidence>
<keyword evidence="7" id="KW-1185">Reference proteome</keyword>
<organism evidence="6 7">
    <name type="scientific">Symbiochloris irregularis</name>
    <dbReference type="NCBI Taxonomy" id="706552"/>
    <lineage>
        <taxon>Eukaryota</taxon>
        <taxon>Viridiplantae</taxon>
        <taxon>Chlorophyta</taxon>
        <taxon>core chlorophytes</taxon>
        <taxon>Trebouxiophyceae</taxon>
        <taxon>Trebouxiales</taxon>
        <taxon>Trebouxiaceae</taxon>
        <taxon>Symbiochloris</taxon>
    </lineage>
</organism>
<dbReference type="InterPro" id="IPR012677">
    <property type="entry name" value="Nucleotide-bd_a/b_plait_sf"/>
</dbReference>
<feature type="compositionally biased region" description="Basic and acidic residues" evidence="3">
    <location>
        <begin position="561"/>
        <end position="573"/>
    </location>
</feature>
<evidence type="ECO:0000256" key="1">
    <source>
        <dbReference type="ARBA" id="ARBA00022884"/>
    </source>
</evidence>
<proteinExistence type="predicted"/>
<dbReference type="InterPro" id="IPR000504">
    <property type="entry name" value="RRM_dom"/>
</dbReference>
<feature type="domain" description="RRM" evidence="4">
    <location>
        <begin position="474"/>
        <end position="551"/>
    </location>
</feature>
<sequence>MIAIIRGIDTSLHSLSRYLLSFSVWLAMAGTVANGHYPVAASPPALSTAPPSTSPETVGNQFVNQFYTVMKSSPRYLHRFYTDESTFTHVDPDVVPDGMAFTVNNQKNIHDRVMALGFDESQVDLYTMDSQYSLGHGVIVQVTGALGYKGQAKRNFVQCFFLAVQERGYFVLNDCFRYISDKPAAAAAAASEENGHAVPAPLSDKLAAATPNGAFQPQQQQASHTAVQHPPPIPSRVPPPMAAPPTEAPQQQHAPPPPPTDVQASLPQPVAMHQHSPPGRGFSHPTALENQPQARAPPPPTQQQQQPPQQRPPQPAPIPSKPAAAAASSSSPQSQAPSASSAAAPTAAPAPEAPSSAPAAAAKAPEAPEAPPAPAQQEGEGSEAAGTASPEAEAAPAVPQTYADRLKKGVAQKPAAPPPAKPLPSSAATTGPSTPPTPPTVNNRSRPQSPTKAAGDGANGIHPTQYHAEDAPCTAVFVRDFPPDITAEKLEEAFTRFGTVKNGVKGVNLKTQRGKDSFAFVEFEEASAVPAAIEGQVLIGGQQLTVTEKRPMMMGGRGSRGGRDGYSRGRGDRGGFSGRSGGRGDGRGDGRGRGRGYSGPLSGDRSMSGDGARFGGRTGGRSGELGGRGDGRGRRGGRDSS</sequence>
<dbReference type="InterPro" id="IPR035979">
    <property type="entry name" value="RBD_domain_sf"/>
</dbReference>
<dbReference type="CDD" id="cd00590">
    <property type="entry name" value="RRM_SF"/>
    <property type="match status" value="1"/>
</dbReference>
<feature type="compositionally biased region" description="Low complexity" evidence="3">
    <location>
        <begin position="375"/>
        <end position="397"/>
    </location>
</feature>
<dbReference type="Pfam" id="PF00076">
    <property type="entry name" value="RRM_1"/>
    <property type="match status" value="1"/>
</dbReference>
<feature type="domain" description="NTF2" evidence="5">
    <location>
        <begin position="58"/>
        <end position="178"/>
    </location>
</feature>
<gene>
    <name evidence="6" type="ORF">WJX73_010835</name>
</gene>
<dbReference type="Pfam" id="PF02136">
    <property type="entry name" value="NTF2"/>
    <property type="match status" value="1"/>
</dbReference>
<dbReference type="PANTHER" id="PTHR10693:SF20">
    <property type="entry name" value="AT27578P"/>
    <property type="match status" value="1"/>
</dbReference>
<dbReference type="Proteomes" id="UP001465755">
    <property type="component" value="Unassembled WGS sequence"/>
</dbReference>
<evidence type="ECO:0000256" key="2">
    <source>
        <dbReference type="PROSITE-ProRule" id="PRU00176"/>
    </source>
</evidence>
<comment type="caution">
    <text evidence="6">The sequence shown here is derived from an EMBL/GenBank/DDBJ whole genome shotgun (WGS) entry which is preliminary data.</text>
</comment>
<dbReference type="Gene3D" id="3.30.70.330">
    <property type="match status" value="1"/>
</dbReference>
<feature type="compositionally biased region" description="Polar residues" evidence="3">
    <location>
        <begin position="214"/>
        <end position="226"/>
    </location>
</feature>
<feature type="compositionally biased region" description="Basic and acidic residues" evidence="3">
    <location>
        <begin position="627"/>
        <end position="641"/>
    </location>
</feature>
<dbReference type="InterPro" id="IPR018222">
    <property type="entry name" value="Nuclear_transport_factor_2_euk"/>
</dbReference>
<dbReference type="SMART" id="SM00360">
    <property type="entry name" value="RRM"/>
    <property type="match status" value="1"/>
</dbReference>
<evidence type="ECO:0008006" key="8">
    <source>
        <dbReference type="Google" id="ProtNLM"/>
    </source>
</evidence>
<dbReference type="PANTHER" id="PTHR10693">
    <property type="entry name" value="RAS GTPASE-ACTIVATING PROTEIN-BINDING PROTEIN"/>
    <property type="match status" value="1"/>
</dbReference>
<accession>A0AAW1PSV1</accession>
<dbReference type="PROSITE" id="PS50102">
    <property type="entry name" value="RRM"/>
    <property type="match status" value="1"/>
</dbReference>
<dbReference type="GO" id="GO:0003729">
    <property type="term" value="F:mRNA binding"/>
    <property type="evidence" value="ECO:0007669"/>
    <property type="project" value="TreeGrafter"/>
</dbReference>
<feature type="compositionally biased region" description="Low complexity" evidence="3">
    <location>
        <begin position="321"/>
        <end position="367"/>
    </location>
</feature>
<evidence type="ECO:0000259" key="5">
    <source>
        <dbReference type="PROSITE" id="PS50177"/>
    </source>
</evidence>
<feature type="compositionally biased region" description="Polar residues" evidence="3">
    <location>
        <begin position="441"/>
        <end position="451"/>
    </location>
</feature>
<dbReference type="AlphaFoldDB" id="A0AAW1PSV1"/>
<evidence type="ECO:0000259" key="4">
    <source>
        <dbReference type="PROSITE" id="PS50102"/>
    </source>
</evidence>
<dbReference type="SUPFAM" id="SSF54928">
    <property type="entry name" value="RNA-binding domain, RBD"/>
    <property type="match status" value="1"/>
</dbReference>
<dbReference type="Gene3D" id="3.10.450.50">
    <property type="match status" value="1"/>
</dbReference>
<feature type="compositionally biased region" description="Pro residues" evidence="3">
    <location>
        <begin position="229"/>
        <end position="247"/>
    </location>
</feature>
<keyword evidence="1 2" id="KW-0694">RNA-binding</keyword>
<dbReference type="GO" id="GO:0005829">
    <property type="term" value="C:cytosol"/>
    <property type="evidence" value="ECO:0007669"/>
    <property type="project" value="TreeGrafter"/>
</dbReference>
<protein>
    <recommendedName>
        <fullName evidence="8">G3BP-like protein</fullName>
    </recommendedName>
</protein>
<reference evidence="6 7" key="1">
    <citation type="journal article" date="2024" name="Nat. Commun.">
        <title>Phylogenomics reveals the evolutionary origins of lichenization in chlorophyte algae.</title>
        <authorList>
            <person name="Puginier C."/>
            <person name="Libourel C."/>
            <person name="Otte J."/>
            <person name="Skaloud P."/>
            <person name="Haon M."/>
            <person name="Grisel S."/>
            <person name="Petersen M."/>
            <person name="Berrin J.G."/>
            <person name="Delaux P.M."/>
            <person name="Dal Grande F."/>
            <person name="Keller J."/>
        </authorList>
    </citation>
    <scope>NUCLEOTIDE SEQUENCE [LARGE SCALE GENOMIC DNA]</scope>
    <source>
        <strain evidence="6 7">SAG 2036</strain>
    </source>
</reference>
<dbReference type="PROSITE" id="PS50177">
    <property type="entry name" value="NTF2_DOMAIN"/>
    <property type="match status" value="1"/>
</dbReference>
<feature type="compositionally biased region" description="Low complexity" evidence="3">
    <location>
        <begin position="423"/>
        <end position="432"/>
    </location>
</feature>
<dbReference type="FunFam" id="3.10.450.50:FF:000003">
    <property type="entry name" value="Nuclear transport factor 2 family protein"/>
    <property type="match status" value="1"/>
</dbReference>
<dbReference type="CDD" id="cd00780">
    <property type="entry name" value="NTF2"/>
    <property type="match status" value="1"/>
</dbReference>
<name>A0AAW1PSV1_9CHLO</name>
<dbReference type="InterPro" id="IPR002075">
    <property type="entry name" value="NTF2_dom"/>
</dbReference>
<dbReference type="GO" id="GO:1990904">
    <property type="term" value="C:ribonucleoprotein complex"/>
    <property type="evidence" value="ECO:0007669"/>
    <property type="project" value="TreeGrafter"/>
</dbReference>
<feature type="region of interest" description="Disordered" evidence="3">
    <location>
        <begin position="550"/>
        <end position="641"/>
    </location>
</feature>
<feature type="compositionally biased region" description="Pro residues" evidence="3">
    <location>
        <begin position="309"/>
        <end position="320"/>
    </location>
</feature>
<feature type="region of interest" description="Disordered" evidence="3">
    <location>
        <begin position="214"/>
        <end position="467"/>
    </location>
</feature>
<feature type="compositionally biased region" description="Gly residues" evidence="3">
    <location>
        <begin position="612"/>
        <end position="626"/>
    </location>
</feature>
<dbReference type="EMBL" id="JALJOQ010000013">
    <property type="protein sequence ID" value="KAK9810944.1"/>
    <property type="molecule type" value="Genomic_DNA"/>
</dbReference>
<dbReference type="SUPFAM" id="SSF54427">
    <property type="entry name" value="NTF2-like"/>
    <property type="match status" value="1"/>
</dbReference>
<feature type="compositionally biased region" description="Basic and acidic residues" evidence="3">
    <location>
        <begin position="582"/>
        <end position="592"/>
    </location>
</feature>